<reference evidence="2 3" key="1">
    <citation type="journal article" date="2011" name="PLoS Genet.">
        <title>Comparative genomic analysis of human fungal pathogens causing paracoccidioidomycosis.</title>
        <authorList>
            <person name="Desjardins C.A."/>
            <person name="Champion M.D."/>
            <person name="Holder J.W."/>
            <person name="Muszewska A."/>
            <person name="Goldberg J."/>
            <person name="Bailao A.M."/>
            <person name="Brigido M.M."/>
            <person name="Ferreira M.E."/>
            <person name="Garcia A.M."/>
            <person name="Grynberg M."/>
            <person name="Gujja S."/>
            <person name="Heiman D.I."/>
            <person name="Henn M.R."/>
            <person name="Kodira C.D."/>
            <person name="Leon-Narvaez H."/>
            <person name="Longo L.V."/>
            <person name="Ma L.J."/>
            <person name="Malavazi I."/>
            <person name="Matsuo A.L."/>
            <person name="Morais F.V."/>
            <person name="Pereira M."/>
            <person name="Rodriguez-Brito S."/>
            <person name="Sakthikumar S."/>
            <person name="Salem-Izacc S.M."/>
            <person name="Sykes S.M."/>
            <person name="Teixeira M.M."/>
            <person name="Vallejo M.C."/>
            <person name="Walter M.E."/>
            <person name="Yandava C."/>
            <person name="Young S."/>
            <person name="Zeng Q."/>
            <person name="Zucker J."/>
            <person name="Felipe M.S."/>
            <person name="Goldman G.H."/>
            <person name="Haas B.J."/>
            <person name="McEwen J.G."/>
            <person name="Nino-Vega G."/>
            <person name="Puccia R."/>
            <person name="San-Blas G."/>
            <person name="Soares C.M."/>
            <person name="Birren B.W."/>
            <person name="Cuomo C.A."/>
        </authorList>
    </citation>
    <scope>NUCLEOTIDE SEQUENCE [LARGE SCALE GENOMIC DNA]</scope>
    <source>
        <strain evidence="3">ATCC MYA-826 / Pb01</strain>
    </source>
</reference>
<evidence type="ECO:0008006" key="4">
    <source>
        <dbReference type="Google" id="ProtNLM"/>
    </source>
</evidence>
<feature type="region of interest" description="Disordered" evidence="1">
    <location>
        <begin position="129"/>
        <end position="150"/>
    </location>
</feature>
<feature type="compositionally biased region" description="Basic and acidic residues" evidence="1">
    <location>
        <begin position="166"/>
        <end position="177"/>
    </location>
</feature>
<evidence type="ECO:0000313" key="2">
    <source>
        <dbReference type="EMBL" id="EEH41453.2"/>
    </source>
</evidence>
<dbReference type="Proteomes" id="UP000002059">
    <property type="component" value="Partially assembled WGS sequence"/>
</dbReference>
<feature type="compositionally biased region" description="Low complexity" evidence="1">
    <location>
        <begin position="178"/>
        <end position="189"/>
    </location>
</feature>
<dbReference type="VEuPathDB" id="FungiDB:PAAG_03016"/>
<evidence type="ECO:0000256" key="1">
    <source>
        <dbReference type="SAM" id="MobiDB-lite"/>
    </source>
</evidence>
<protein>
    <recommendedName>
        <fullName evidence="4">Myb-like domain-containing protein</fullName>
    </recommendedName>
</protein>
<dbReference type="EMBL" id="KN293999">
    <property type="protein sequence ID" value="EEH41453.2"/>
    <property type="molecule type" value="Genomic_DNA"/>
</dbReference>
<name>C1GY62_PARBA</name>
<sequence length="377" mass="41514">MTWSLFNPSVAGVAQGLPAPVLKPCREVSSGKPSRKANQSSFQTITSPFSDNNTALAECESKASCLPPGLVGFSDQHLYSLAKLPGSAGSQGNDQSLWTWRAMERILQMISNPRLLVLLCSLGATGRGIADTSSSPGAKSEPRIPANPRECVQVEIPFLPDALQEMERRGDRSDPSNHSDCSNDSNDNNKAYQESGDDDHDTRWPQKQCKPSARWSSKPAVSFTVCTGDPSPTAVTNNKGSQNRMKKYGKLPASDSPKLVCPVPVEKNGCLSWPVCVCRLPQDDALLKELKEKGEPWGEIAKRFPRADPRRLCRCENEAAAERGYLNSGYYYRYRVDVTRKVWLVENYWIPGSARECQGNSEVFCCIGVLHGSRRTI</sequence>
<dbReference type="AlphaFoldDB" id="C1GY62"/>
<keyword evidence="3" id="KW-1185">Reference proteome</keyword>
<dbReference type="KEGG" id="pbl:PAAG_03016"/>
<proteinExistence type="predicted"/>
<organism evidence="2 3">
    <name type="scientific">Paracoccidioides lutzii (strain ATCC MYA-826 / Pb01)</name>
    <name type="common">Paracoccidioides brasiliensis</name>
    <dbReference type="NCBI Taxonomy" id="502779"/>
    <lineage>
        <taxon>Eukaryota</taxon>
        <taxon>Fungi</taxon>
        <taxon>Dikarya</taxon>
        <taxon>Ascomycota</taxon>
        <taxon>Pezizomycotina</taxon>
        <taxon>Eurotiomycetes</taxon>
        <taxon>Eurotiomycetidae</taxon>
        <taxon>Onygenales</taxon>
        <taxon>Ajellomycetaceae</taxon>
        <taxon>Paracoccidioides</taxon>
    </lineage>
</organism>
<gene>
    <name evidence="2" type="ORF">PAAG_03016</name>
</gene>
<evidence type="ECO:0000313" key="3">
    <source>
        <dbReference type="Proteomes" id="UP000002059"/>
    </source>
</evidence>
<dbReference type="eggNOG" id="ENOG502RNJX">
    <property type="taxonomic scope" value="Eukaryota"/>
</dbReference>
<dbReference type="HOGENOM" id="CLU_733844_0_0_1"/>
<dbReference type="GeneID" id="9097859"/>
<accession>C1GY62</accession>
<feature type="region of interest" description="Disordered" evidence="1">
    <location>
        <begin position="166"/>
        <end position="216"/>
    </location>
</feature>
<dbReference type="RefSeq" id="XP_015702025.1">
    <property type="nucleotide sequence ID" value="XM_015844819.1"/>
</dbReference>